<keyword evidence="5" id="KW-0472">Membrane</keyword>
<dbReference type="Pfam" id="PF01011">
    <property type="entry name" value="PQQ"/>
    <property type="match status" value="1"/>
</dbReference>
<dbReference type="CDD" id="cd10280">
    <property type="entry name" value="PQQ_mGDH"/>
    <property type="match status" value="1"/>
</dbReference>
<dbReference type="GO" id="GO:0016020">
    <property type="term" value="C:membrane"/>
    <property type="evidence" value="ECO:0007669"/>
    <property type="project" value="InterPro"/>
</dbReference>
<feature type="transmembrane region" description="Helical" evidence="5">
    <location>
        <begin position="9"/>
        <end position="32"/>
    </location>
</feature>
<feature type="transmembrane region" description="Helical" evidence="5">
    <location>
        <begin position="84"/>
        <end position="106"/>
    </location>
</feature>
<evidence type="ECO:0000313" key="8">
    <source>
        <dbReference type="Proteomes" id="UP000035489"/>
    </source>
</evidence>
<evidence type="ECO:0000313" key="7">
    <source>
        <dbReference type="EMBL" id="KLK91586.1"/>
    </source>
</evidence>
<evidence type="ECO:0000256" key="2">
    <source>
        <dbReference type="ARBA" id="ARBA00008156"/>
    </source>
</evidence>
<feature type="transmembrane region" description="Helical" evidence="5">
    <location>
        <begin position="60"/>
        <end position="78"/>
    </location>
</feature>
<dbReference type="PATRIC" id="fig|1225564.3.peg.5212"/>
<dbReference type="SMART" id="SM00564">
    <property type="entry name" value="PQQ"/>
    <property type="match status" value="5"/>
</dbReference>
<dbReference type="Proteomes" id="UP000035489">
    <property type="component" value="Unassembled WGS sequence"/>
</dbReference>
<dbReference type="STRING" id="1225564.AA309_19545"/>
<evidence type="ECO:0000256" key="3">
    <source>
        <dbReference type="ARBA" id="ARBA00023002"/>
    </source>
</evidence>
<feature type="domain" description="Pyrrolo-quinoline quinone repeat" evidence="6">
    <location>
        <begin position="181"/>
        <end position="808"/>
    </location>
</feature>
<dbReference type="EMBL" id="LCYG01000053">
    <property type="protein sequence ID" value="KLK91586.1"/>
    <property type="molecule type" value="Genomic_DNA"/>
</dbReference>
<feature type="transmembrane region" description="Helical" evidence="5">
    <location>
        <begin position="38"/>
        <end position="55"/>
    </location>
</feature>
<evidence type="ECO:0000259" key="6">
    <source>
        <dbReference type="Pfam" id="PF01011"/>
    </source>
</evidence>
<sequence>MDKMTWSPVLLGTGILIALMGLALGGGGIWLILLGGSWYYLLAGLGFLLTAYLLVTARPAALWVFALVVAGTLIWSLWEVGLDWWPLGARGGVVFLIGLFLLTPWVRRALRAGPAHAAARDVPTRVSAFRGAGLPLSAILGLSLVVAVISWFTDYRTIEGTAPEARAQVPPDTLGVPPDEWHAYGRTASGQRYSPLNQITSANVGNLQVAWTYRTGDMRGQPGDPEETTFQVTPLKIRNRLFLCTPHQDVIALDATTGQQIWRYEPQVRGELALQHLTCRGVSYYPGPGVTAAAPAAPVAPQVAQAQPQSQPAPDLPVAATSSTQVAQDCTAKLFMPTADGRLIAIHPENGAVCANFGGGTGQINLWRNMPNVKPGAYYSTSPPVVARGLIIVGGTVLDNVSTNEQSGVIRAFDVNTGNLVWNWDSGRPDVTTPIAPNGTYVPNSPNSWSISSVDEELGMIYVPLGNQPPDQWGGNRSANVDRFSSSVVALDIATGQLRWVFQTVHHDLWDYDVPSQPSLINLIIGGQNVPALVQPTKQGELYVLDRRTGQPALPVTEKPAPQGAVQGDRTAPTQPVSALSYDPPSLKESDMWGATLFDQLACRIAFKRLRYEGRYTPPSLQGSLIYPGNFGVFNWGGIAVDPQRQIAFTTPTYLAFVAQLVPRQDDRTLYVQDEERPEGSLPALNENFGAPFAVKLYAFTSPLGIPCQAPPWGYVAAADLTNGNNIWKHKNGTTRDASPVPLPLPLGVPNLGGPIMTAGGVAFLSGTIDYYVRAYDVTNGKQLWEDRLPAGGQATPMTYTGEDGRQYLLVVAGGHGSLGTKAGDYVIAYALPK</sequence>
<dbReference type="RefSeq" id="WP_047190685.1">
    <property type="nucleotide sequence ID" value="NZ_LCYG01000053.1"/>
</dbReference>
<keyword evidence="5" id="KW-0812">Transmembrane</keyword>
<dbReference type="InterPro" id="IPR018391">
    <property type="entry name" value="PQQ_b-propeller_rpt"/>
</dbReference>
<dbReference type="Gene3D" id="2.140.10.10">
    <property type="entry name" value="Quinoprotein alcohol dehydrogenase-like superfamily"/>
    <property type="match status" value="2"/>
</dbReference>
<dbReference type="OrthoDB" id="9794322at2"/>
<dbReference type="InterPro" id="IPR002372">
    <property type="entry name" value="PQQ_rpt_dom"/>
</dbReference>
<comment type="similarity">
    <text evidence="2">Belongs to the bacterial PQQ dehydrogenase family.</text>
</comment>
<dbReference type="GO" id="GO:0048038">
    <property type="term" value="F:quinone binding"/>
    <property type="evidence" value="ECO:0007669"/>
    <property type="project" value="InterPro"/>
</dbReference>
<feature type="region of interest" description="Disordered" evidence="4">
    <location>
        <begin position="553"/>
        <end position="583"/>
    </location>
</feature>
<dbReference type="InterPro" id="IPR017511">
    <property type="entry name" value="PQQ_mDH"/>
</dbReference>
<dbReference type="InterPro" id="IPR011047">
    <property type="entry name" value="Quinoprotein_ADH-like_sf"/>
</dbReference>
<dbReference type="SUPFAM" id="SSF50998">
    <property type="entry name" value="Quinoprotein alcohol dehydrogenase-like"/>
    <property type="match status" value="1"/>
</dbReference>
<accession>A0A0H1R9N6</accession>
<keyword evidence="5" id="KW-1133">Transmembrane helix</keyword>
<keyword evidence="8" id="KW-1185">Reference proteome</keyword>
<evidence type="ECO:0000256" key="1">
    <source>
        <dbReference type="ARBA" id="ARBA00001931"/>
    </source>
</evidence>
<protein>
    <submittedName>
        <fullName evidence="7">Glucose dehydrogenase</fullName>
    </submittedName>
</protein>
<evidence type="ECO:0000256" key="4">
    <source>
        <dbReference type="SAM" id="MobiDB-lite"/>
    </source>
</evidence>
<proteinExistence type="inferred from homology"/>
<name>A0A0H1R9N6_9HYPH</name>
<dbReference type="NCBIfam" id="TIGR03074">
    <property type="entry name" value="PQQ_membr_DH"/>
    <property type="match status" value="1"/>
</dbReference>
<dbReference type="PANTHER" id="PTHR32303">
    <property type="entry name" value="QUINOPROTEIN ALCOHOL DEHYDROGENASE (CYTOCHROME C)"/>
    <property type="match status" value="1"/>
</dbReference>
<comment type="cofactor">
    <cofactor evidence="1">
        <name>pyrroloquinoline quinone</name>
        <dbReference type="ChEBI" id="CHEBI:58442"/>
    </cofactor>
</comment>
<gene>
    <name evidence="7" type="ORF">AA309_19545</name>
</gene>
<dbReference type="PANTHER" id="PTHR32303:SF4">
    <property type="entry name" value="QUINOPROTEIN GLUCOSE DEHYDROGENASE"/>
    <property type="match status" value="1"/>
</dbReference>
<reference evidence="7 8" key="1">
    <citation type="submission" date="2015-05" db="EMBL/GenBank/DDBJ databases">
        <title>Draft genome sequence of Microvirga vignae strain BR3299, a novel nitrogen fixing bacteria isolated from Brazil semi-aired region.</title>
        <authorList>
            <person name="Zilli J.E."/>
            <person name="Passos S.R."/>
            <person name="Leite J."/>
            <person name="Baldani J.I."/>
            <person name="Xavier G.R."/>
            <person name="Rumjaneck N.G."/>
            <person name="Simoes-Araujo J.L."/>
        </authorList>
    </citation>
    <scope>NUCLEOTIDE SEQUENCE [LARGE SCALE GENOMIC DNA]</scope>
    <source>
        <strain evidence="7 8">BR3299</strain>
    </source>
</reference>
<comment type="caution">
    <text evidence="7">The sequence shown here is derived from an EMBL/GenBank/DDBJ whole genome shotgun (WGS) entry which is preliminary data.</text>
</comment>
<organism evidence="7 8">
    <name type="scientific">Microvirga vignae</name>
    <dbReference type="NCBI Taxonomy" id="1225564"/>
    <lineage>
        <taxon>Bacteria</taxon>
        <taxon>Pseudomonadati</taxon>
        <taxon>Pseudomonadota</taxon>
        <taxon>Alphaproteobacteria</taxon>
        <taxon>Hyphomicrobiales</taxon>
        <taxon>Methylobacteriaceae</taxon>
        <taxon>Microvirga</taxon>
    </lineage>
</organism>
<evidence type="ECO:0000256" key="5">
    <source>
        <dbReference type="SAM" id="Phobius"/>
    </source>
</evidence>
<dbReference type="AlphaFoldDB" id="A0A0H1R9N6"/>
<feature type="transmembrane region" description="Helical" evidence="5">
    <location>
        <begin position="127"/>
        <end position="152"/>
    </location>
</feature>
<dbReference type="GO" id="GO:0008876">
    <property type="term" value="F:quinoprotein glucose dehydrogenase activity"/>
    <property type="evidence" value="ECO:0007669"/>
    <property type="project" value="TreeGrafter"/>
</dbReference>
<keyword evidence="3" id="KW-0560">Oxidoreductase</keyword>